<feature type="signal peptide" evidence="5">
    <location>
        <begin position="1"/>
        <end position="35"/>
    </location>
</feature>
<comment type="caution">
    <text evidence="7">The sequence shown here is derived from an EMBL/GenBank/DDBJ whole genome shotgun (WGS) entry which is preliminary data.</text>
</comment>
<dbReference type="EMBL" id="PVTT01000002">
    <property type="protein sequence ID" value="PRY92861.1"/>
    <property type="molecule type" value="Genomic_DNA"/>
</dbReference>
<dbReference type="RefSeq" id="WP_211292371.1">
    <property type="nucleotide sequence ID" value="NZ_PVTT01000002.1"/>
</dbReference>
<dbReference type="Gene3D" id="2.40.128.200">
    <property type="match status" value="1"/>
</dbReference>
<protein>
    <submittedName>
        <fullName evidence="7">Membrane-bound inhibitor of C-type lysozyme</fullName>
    </submittedName>
</protein>
<dbReference type="AlphaFoldDB" id="A0A2T0X1P5"/>
<feature type="chain" id="PRO_5015561269" evidence="5">
    <location>
        <begin position="36"/>
        <end position="130"/>
    </location>
</feature>
<evidence type="ECO:0000313" key="8">
    <source>
        <dbReference type="Proteomes" id="UP000238801"/>
    </source>
</evidence>
<evidence type="ECO:0000256" key="1">
    <source>
        <dbReference type="ARBA" id="ARBA00022729"/>
    </source>
</evidence>
<gene>
    <name evidence="7" type="ORF">BCF33_1723</name>
</gene>
<dbReference type="SUPFAM" id="SSF141488">
    <property type="entry name" value="YdhA-like"/>
    <property type="match status" value="1"/>
</dbReference>
<organism evidence="7 8">
    <name type="scientific">Hasllibacter halocynthiae</name>
    <dbReference type="NCBI Taxonomy" id="595589"/>
    <lineage>
        <taxon>Bacteria</taxon>
        <taxon>Pseudomonadati</taxon>
        <taxon>Pseudomonadota</taxon>
        <taxon>Alphaproteobacteria</taxon>
        <taxon>Rhodobacterales</taxon>
        <taxon>Roseobacteraceae</taxon>
        <taxon>Hasllibacter</taxon>
    </lineage>
</organism>
<proteinExistence type="predicted"/>
<name>A0A2T0X1P5_9RHOB</name>
<dbReference type="InterPro" id="IPR018660">
    <property type="entry name" value="MliC"/>
</dbReference>
<dbReference type="Proteomes" id="UP000238801">
    <property type="component" value="Unassembled WGS sequence"/>
</dbReference>
<keyword evidence="4" id="KW-0449">Lipoprotein</keyword>
<dbReference type="InterPro" id="IPR036328">
    <property type="entry name" value="MliC_sf"/>
</dbReference>
<keyword evidence="2" id="KW-0472">Membrane</keyword>
<evidence type="ECO:0000256" key="3">
    <source>
        <dbReference type="ARBA" id="ARBA00023139"/>
    </source>
</evidence>
<reference evidence="7 8" key="1">
    <citation type="submission" date="2018-03" db="EMBL/GenBank/DDBJ databases">
        <title>Genomic Encyclopedia of Archaeal and Bacterial Type Strains, Phase II (KMG-II): from individual species to whole genera.</title>
        <authorList>
            <person name="Goeker M."/>
        </authorList>
    </citation>
    <scope>NUCLEOTIDE SEQUENCE [LARGE SCALE GENOMIC DNA]</scope>
    <source>
        <strain evidence="7 8">DSM 29318</strain>
    </source>
</reference>
<feature type="domain" description="C-type lysozyme inhibitor" evidence="6">
    <location>
        <begin position="54"/>
        <end position="116"/>
    </location>
</feature>
<sequence>MSPRHHPCVRHAGMRLAAGLAVATSLAPAAAPGQAALTLSVPLGEGDEVIAARYDCEGETTHVRYVNAGGDAFALVEVGGRERLFVNVVSASGARYVSGRWEWWSARGDARLTDLTDGGGGTECAGLPPG</sequence>
<keyword evidence="8" id="KW-1185">Reference proteome</keyword>
<accession>A0A2T0X1P5</accession>
<dbReference type="Pfam" id="PF09864">
    <property type="entry name" value="MliC"/>
    <property type="match status" value="1"/>
</dbReference>
<keyword evidence="3" id="KW-0564">Palmitate</keyword>
<evidence type="ECO:0000256" key="2">
    <source>
        <dbReference type="ARBA" id="ARBA00023136"/>
    </source>
</evidence>
<keyword evidence="1 5" id="KW-0732">Signal</keyword>
<evidence type="ECO:0000259" key="6">
    <source>
        <dbReference type="Pfam" id="PF09864"/>
    </source>
</evidence>
<evidence type="ECO:0000256" key="4">
    <source>
        <dbReference type="ARBA" id="ARBA00023288"/>
    </source>
</evidence>
<evidence type="ECO:0000256" key="5">
    <source>
        <dbReference type="SAM" id="SignalP"/>
    </source>
</evidence>
<evidence type="ECO:0000313" key="7">
    <source>
        <dbReference type="EMBL" id="PRY92861.1"/>
    </source>
</evidence>